<evidence type="ECO:0000256" key="7">
    <source>
        <dbReference type="ARBA" id="ARBA00022723"/>
    </source>
</evidence>
<feature type="binding site" evidence="14">
    <location>
        <position position="217"/>
    </location>
    <ligand>
        <name>NADP(+)</name>
        <dbReference type="ChEBI" id="CHEBI:58349"/>
    </ligand>
</feature>
<evidence type="ECO:0000256" key="6">
    <source>
        <dbReference type="ARBA" id="ARBA00022619"/>
    </source>
</evidence>
<feature type="domain" description="CMP/dCMP-type deaminase" evidence="16">
    <location>
        <begin position="1"/>
        <end position="108"/>
    </location>
</feature>
<dbReference type="EMBL" id="BANC01000020">
    <property type="protein sequence ID" value="GAN79368.1"/>
    <property type="molecule type" value="Genomic_DNA"/>
</dbReference>
<evidence type="ECO:0000259" key="16">
    <source>
        <dbReference type="PROSITE" id="PS51747"/>
    </source>
</evidence>
<dbReference type="InterPro" id="IPR016192">
    <property type="entry name" value="APOBEC/CMP_deaminase_Zn-bd"/>
</dbReference>
<dbReference type="GO" id="GO:0008270">
    <property type="term" value="F:zinc ion binding"/>
    <property type="evidence" value="ECO:0007669"/>
    <property type="project" value="InterPro"/>
</dbReference>
<comment type="caution">
    <text evidence="17">The sequence shown here is derived from an EMBL/GenBank/DDBJ whole genome shotgun (WGS) entry which is preliminary data.</text>
</comment>
<feature type="binding site" evidence="15">
    <location>
        <position position="44"/>
    </location>
    <ligand>
        <name>Zn(2+)</name>
        <dbReference type="ChEBI" id="CHEBI:29105"/>
        <note>catalytic</note>
    </ligand>
</feature>
<dbReference type="CDD" id="cd01284">
    <property type="entry name" value="Riboflavin_deaminase-reductase"/>
    <property type="match status" value="1"/>
</dbReference>
<evidence type="ECO:0000256" key="3">
    <source>
        <dbReference type="ARBA" id="ARBA00004910"/>
    </source>
</evidence>
<keyword evidence="12" id="KW-0378">Hydrolase</keyword>
<comment type="catalytic activity">
    <reaction evidence="12">
        <text>2,5-diamino-6-hydroxy-4-(5-phosphoribosylamino)-pyrimidine + H2O + H(+) = 5-amino-6-(5-phospho-D-ribosylamino)uracil + NH4(+)</text>
        <dbReference type="Rhea" id="RHEA:21868"/>
        <dbReference type="ChEBI" id="CHEBI:15377"/>
        <dbReference type="ChEBI" id="CHEBI:15378"/>
        <dbReference type="ChEBI" id="CHEBI:28938"/>
        <dbReference type="ChEBI" id="CHEBI:58453"/>
        <dbReference type="ChEBI" id="CHEBI:58614"/>
        <dbReference type="EC" id="3.5.4.26"/>
    </reaction>
</comment>
<feature type="binding site" evidence="14">
    <location>
        <position position="164"/>
    </location>
    <ligand>
        <name>NADP(+)</name>
        <dbReference type="ChEBI" id="CHEBI:58349"/>
    </ligand>
</feature>
<keyword evidence="8 12" id="KW-0862">Zinc</keyword>
<dbReference type="InterPro" id="IPR011549">
    <property type="entry name" value="RibD_C"/>
</dbReference>
<keyword evidence="7 12" id="KW-0479">Metal-binding</keyword>
<feature type="binding site" evidence="15">
    <location>
        <position position="69"/>
    </location>
    <ligand>
        <name>Zn(2+)</name>
        <dbReference type="ChEBI" id="CHEBI:29105"/>
        <note>catalytic</note>
    </ligand>
</feature>
<dbReference type="PANTHER" id="PTHR38011:SF7">
    <property type="entry name" value="2,5-DIAMINO-6-RIBOSYLAMINO-4(3H)-PYRIMIDINONE 5'-PHOSPHATE REDUCTASE"/>
    <property type="match status" value="1"/>
</dbReference>
<evidence type="ECO:0000256" key="1">
    <source>
        <dbReference type="ARBA" id="ARBA00002151"/>
    </source>
</evidence>
<dbReference type="SUPFAM" id="SSF53927">
    <property type="entry name" value="Cytidine deaminase-like"/>
    <property type="match status" value="1"/>
</dbReference>
<reference evidence="17 18" key="1">
    <citation type="submission" date="2012-11" db="EMBL/GenBank/DDBJ databases">
        <title>Whole genome sequence of Acidocella aminolytica 101 = DSM 11237.</title>
        <authorList>
            <person name="Azuma Y."/>
            <person name="Higashiura N."/>
            <person name="Hirakawa H."/>
            <person name="Matsushita K."/>
        </authorList>
    </citation>
    <scope>NUCLEOTIDE SEQUENCE [LARGE SCALE GENOMIC DNA]</scope>
    <source>
        <strain evidence="18">101 / DSM 11237</strain>
    </source>
</reference>
<gene>
    <name evidence="17" type="ORF">Aam_020_132</name>
</gene>
<dbReference type="InterPro" id="IPR004794">
    <property type="entry name" value="Eubact_RibD"/>
</dbReference>
<dbReference type="NCBIfam" id="TIGR00227">
    <property type="entry name" value="ribD_Cterm"/>
    <property type="match status" value="1"/>
</dbReference>
<comment type="pathway">
    <text evidence="2 12">Cofactor biosynthesis; riboflavin biosynthesis; 5-amino-6-(D-ribitylamino)uracil from GTP: step 2/4.</text>
</comment>
<dbReference type="Gene3D" id="3.40.430.10">
    <property type="entry name" value="Dihydrofolate Reductase, subunit A"/>
    <property type="match status" value="1"/>
</dbReference>
<evidence type="ECO:0000256" key="12">
    <source>
        <dbReference type="PIRNR" id="PIRNR006769"/>
    </source>
</evidence>
<evidence type="ECO:0000256" key="4">
    <source>
        <dbReference type="ARBA" id="ARBA00005259"/>
    </source>
</evidence>
<dbReference type="EC" id="1.1.1.193" evidence="12"/>
<name>A0A0D6PDU1_9PROT</name>
<evidence type="ECO:0000256" key="14">
    <source>
        <dbReference type="PIRSR" id="PIRSR006769-2"/>
    </source>
</evidence>
<dbReference type="InterPro" id="IPR002125">
    <property type="entry name" value="CMP_dCMP_dom"/>
</dbReference>
<dbReference type="PROSITE" id="PS51747">
    <property type="entry name" value="CYT_DCMP_DEAMINASES_2"/>
    <property type="match status" value="1"/>
</dbReference>
<feature type="binding site" evidence="14">
    <location>
        <position position="201"/>
    </location>
    <ligand>
        <name>substrate</name>
    </ligand>
</feature>
<dbReference type="NCBIfam" id="TIGR00326">
    <property type="entry name" value="eubact_ribD"/>
    <property type="match status" value="1"/>
</dbReference>
<dbReference type="EC" id="3.5.4.26" evidence="12"/>
<dbReference type="InterPro" id="IPR016193">
    <property type="entry name" value="Cytidine_deaminase-like"/>
</dbReference>
<feature type="binding site" evidence="15">
    <location>
        <position position="78"/>
    </location>
    <ligand>
        <name>Zn(2+)</name>
        <dbReference type="ChEBI" id="CHEBI:29105"/>
        <note>catalytic</note>
    </ligand>
</feature>
<proteinExistence type="inferred from homology"/>
<dbReference type="Proteomes" id="UP000032668">
    <property type="component" value="Unassembled WGS sequence"/>
</dbReference>
<dbReference type="Pfam" id="PF00383">
    <property type="entry name" value="dCMP_cyt_deam_1"/>
    <property type="match status" value="1"/>
</dbReference>
<dbReference type="Pfam" id="PF01872">
    <property type="entry name" value="RibD_C"/>
    <property type="match status" value="1"/>
</dbReference>
<feature type="binding site" evidence="14">
    <location>
        <position position="148"/>
    </location>
    <ligand>
        <name>NADP(+)</name>
        <dbReference type="ChEBI" id="CHEBI:58349"/>
    </ligand>
</feature>
<feature type="binding site" evidence="14">
    <location>
        <begin position="291"/>
        <end position="297"/>
    </location>
    <ligand>
        <name>NADP(+)</name>
        <dbReference type="ChEBI" id="CHEBI:58349"/>
    </ligand>
</feature>
<feature type="binding site" evidence="14">
    <location>
        <position position="162"/>
    </location>
    <ligand>
        <name>substrate</name>
    </ligand>
</feature>
<comment type="catalytic activity">
    <reaction evidence="12">
        <text>5-amino-6-(5-phospho-D-ribitylamino)uracil + NADP(+) = 5-amino-6-(5-phospho-D-ribosylamino)uracil + NADPH + H(+)</text>
        <dbReference type="Rhea" id="RHEA:17845"/>
        <dbReference type="ChEBI" id="CHEBI:15378"/>
        <dbReference type="ChEBI" id="CHEBI:57783"/>
        <dbReference type="ChEBI" id="CHEBI:58349"/>
        <dbReference type="ChEBI" id="CHEBI:58421"/>
        <dbReference type="ChEBI" id="CHEBI:58453"/>
        <dbReference type="EC" id="1.1.1.193"/>
    </reaction>
</comment>
<evidence type="ECO:0000256" key="5">
    <source>
        <dbReference type="ARBA" id="ARBA00007417"/>
    </source>
</evidence>
<evidence type="ECO:0000256" key="13">
    <source>
        <dbReference type="PIRSR" id="PIRSR006769-1"/>
    </source>
</evidence>
<dbReference type="PROSITE" id="PS00903">
    <property type="entry name" value="CYT_DCMP_DEAMINASES_1"/>
    <property type="match status" value="1"/>
</dbReference>
<feature type="binding site" evidence="14">
    <location>
        <position position="178"/>
    </location>
    <ligand>
        <name>substrate</name>
    </ligand>
</feature>
<dbReference type="STRING" id="1120923.SAMN02746095_00364"/>
<dbReference type="GO" id="GO:0008703">
    <property type="term" value="F:5-amino-6-(5-phosphoribosylamino)uracil reductase activity"/>
    <property type="evidence" value="ECO:0007669"/>
    <property type="project" value="UniProtKB-EC"/>
</dbReference>
<dbReference type="GO" id="GO:0008835">
    <property type="term" value="F:diaminohydroxyphosphoribosylaminopyrimidine deaminase activity"/>
    <property type="evidence" value="ECO:0007669"/>
    <property type="project" value="UniProtKB-EC"/>
</dbReference>
<protein>
    <recommendedName>
        <fullName evidence="12">Riboflavin biosynthesis protein RibD</fullName>
    </recommendedName>
    <domain>
        <recommendedName>
            <fullName evidence="12">Diaminohydroxyphosphoribosylaminopyrimidine deaminase</fullName>
            <shortName evidence="12">DRAP deaminase</shortName>
            <ecNumber evidence="12">3.5.4.26</ecNumber>
        </recommendedName>
        <alternativeName>
            <fullName evidence="12">Riboflavin-specific deaminase</fullName>
        </alternativeName>
    </domain>
    <domain>
        <recommendedName>
            <fullName evidence="12">5-amino-6-(5-phosphoribosylamino)uracil reductase</fullName>
            <ecNumber evidence="12">1.1.1.193</ecNumber>
        </recommendedName>
        <alternativeName>
            <fullName evidence="12">HTP reductase</fullName>
        </alternativeName>
    </domain>
</protein>
<comment type="function">
    <text evidence="1 12">Converts 2,5-diamino-6-(ribosylamino)-4(3h)-pyrimidinone 5'-phosphate into 5-amino-6-(ribosylamino)-2,4(1h,3h)-pyrimidinedione 5'-phosphate.</text>
</comment>
<evidence type="ECO:0000256" key="9">
    <source>
        <dbReference type="ARBA" id="ARBA00022857"/>
    </source>
</evidence>
<comment type="pathway">
    <text evidence="3 12">Cofactor biosynthesis; riboflavin biosynthesis; 5-amino-6-(D-ribitylamino)uracil from GTP: step 3/4.</text>
</comment>
<evidence type="ECO:0000256" key="8">
    <source>
        <dbReference type="ARBA" id="ARBA00022833"/>
    </source>
</evidence>
<dbReference type="GO" id="GO:0009231">
    <property type="term" value="P:riboflavin biosynthetic process"/>
    <property type="evidence" value="ECO:0007669"/>
    <property type="project" value="UniProtKB-UniPathway"/>
</dbReference>
<comment type="cofactor">
    <cofactor evidence="12 15">
        <name>Zn(2+)</name>
        <dbReference type="ChEBI" id="CHEBI:29105"/>
    </cofactor>
    <text evidence="12 15">Binds 1 zinc ion.</text>
</comment>
<feature type="binding site" evidence="14">
    <location>
        <position position="289"/>
    </location>
    <ligand>
        <name>substrate</name>
    </ligand>
</feature>
<comment type="similarity">
    <text evidence="5 12">In the C-terminal section; belongs to the HTP reductase family.</text>
</comment>
<dbReference type="PIRSF" id="PIRSF006769">
    <property type="entry name" value="RibD"/>
    <property type="match status" value="1"/>
</dbReference>
<feature type="binding site" evidence="14">
    <location>
        <position position="198"/>
    </location>
    <ligand>
        <name>substrate</name>
    </ligand>
</feature>
<evidence type="ECO:0000256" key="15">
    <source>
        <dbReference type="PIRSR" id="PIRSR006769-3"/>
    </source>
</evidence>
<keyword evidence="18" id="KW-1185">Reference proteome</keyword>
<dbReference type="InterPro" id="IPR024072">
    <property type="entry name" value="DHFR-like_dom_sf"/>
</dbReference>
<dbReference type="InterPro" id="IPR050765">
    <property type="entry name" value="Riboflavin_Biosynth_HTPR"/>
</dbReference>
<dbReference type="GO" id="GO:0050661">
    <property type="term" value="F:NADP binding"/>
    <property type="evidence" value="ECO:0007669"/>
    <property type="project" value="InterPro"/>
</dbReference>
<evidence type="ECO:0000313" key="17">
    <source>
        <dbReference type="EMBL" id="GAN79368.1"/>
    </source>
</evidence>
<evidence type="ECO:0000313" key="18">
    <source>
        <dbReference type="Proteomes" id="UP000032668"/>
    </source>
</evidence>
<feature type="active site" description="Proton donor" evidence="13">
    <location>
        <position position="46"/>
    </location>
</feature>
<dbReference type="AlphaFoldDB" id="A0A0D6PDU1"/>
<evidence type="ECO:0000256" key="10">
    <source>
        <dbReference type="ARBA" id="ARBA00023002"/>
    </source>
</evidence>
<dbReference type="SUPFAM" id="SSF53597">
    <property type="entry name" value="Dihydrofolate reductase-like"/>
    <property type="match status" value="1"/>
</dbReference>
<feature type="binding site" evidence="14">
    <location>
        <position position="190"/>
    </location>
    <ligand>
        <name>NADP(+)</name>
        <dbReference type="ChEBI" id="CHEBI:58349"/>
    </ligand>
</feature>
<comment type="similarity">
    <text evidence="4 12">In the N-terminal section; belongs to the cytidine and deoxycytidylate deaminase family.</text>
</comment>
<dbReference type="UniPathway" id="UPA00275">
    <property type="reaction ID" value="UER00401"/>
</dbReference>
<dbReference type="Gene3D" id="3.40.140.10">
    <property type="entry name" value="Cytidine Deaminase, domain 2"/>
    <property type="match status" value="1"/>
</dbReference>
<dbReference type="PANTHER" id="PTHR38011">
    <property type="entry name" value="DIHYDROFOLATE REDUCTASE FAMILY PROTEIN (AFU_ORTHOLOGUE AFUA_8G06820)"/>
    <property type="match status" value="1"/>
</dbReference>
<evidence type="ECO:0000256" key="11">
    <source>
        <dbReference type="ARBA" id="ARBA00023268"/>
    </source>
</evidence>
<keyword evidence="6 12" id="KW-0686">Riboflavin biosynthesis</keyword>
<accession>A0A0D6PDU1</accession>
<evidence type="ECO:0000256" key="2">
    <source>
        <dbReference type="ARBA" id="ARBA00004882"/>
    </source>
</evidence>
<organism evidence="17 18">
    <name type="scientific">Acidocella aminolytica 101 = DSM 11237</name>
    <dbReference type="NCBI Taxonomy" id="1120923"/>
    <lineage>
        <taxon>Bacteria</taxon>
        <taxon>Pseudomonadati</taxon>
        <taxon>Pseudomonadota</taxon>
        <taxon>Alphaproteobacteria</taxon>
        <taxon>Acetobacterales</taxon>
        <taxon>Acidocellaceae</taxon>
        <taxon>Acidocella</taxon>
    </lineage>
</organism>
<feature type="binding site" evidence="14">
    <location>
        <position position="194"/>
    </location>
    <ligand>
        <name>NADP(+)</name>
        <dbReference type="ChEBI" id="CHEBI:58349"/>
    </ligand>
</feature>
<keyword evidence="9 12" id="KW-0521">NADP</keyword>
<keyword evidence="10 12" id="KW-0560">Oxidoreductase</keyword>
<keyword evidence="11" id="KW-0511">Multifunctional enzyme</keyword>
<dbReference type="InterPro" id="IPR002734">
    <property type="entry name" value="RibDG_C"/>
</dbReference>
<sequence>MRGALALARRGLGQTAPNPSVGCVIVKQGRVIGRGFTSPGGRPHAEVNAIKMAGEHARDATAYVTLEPCSFTGKSGACTEALISAGLGRVVIGAEDPHPRVDGAGIARLRGAGVSVTVGVLRPECEAVIAGFASVQRLHRPLVRLKLATSLDGRIASASGESQWITGESARRTVHAMRGRHDAVLAGVGTVLADDPELTCRIEGLRETPLIRVVVDSHLRTPLLSKLVRGAAQNPLWILHRDGADKLRRKALERAGVKLIELPASSAGVDLTAGMKALAEHGLTRIFVEGGGTLAAGLLRAGLVDRLAWFHAPCVIGGDGFPAAQAFGITSLNEMPRFMPVSSQHLGSDMLSQFTRALP</sequence>